<dbReference type="SUPFAM" id="SSF57783">
    <property type="entry name" value="Zinc beta-ribbon"/>
    <property type="match status" value="1"/>
</dbReference>
<protein>
    <recommendedName>
        <fullName evidence="2">DUF3991 domain-containing protein</fullName>
    </recommendedName>
</protein>
<gene>
    <name evidence="3" type="ORF">B5E88_12290</name>
</gene>
<comment type="caution">
    <text evidence="3">The sequence shown here is derived from an EMBL/GenBank/DDBJ whole genome shotgun (WGS) entry which is preliminary data.</text>
</comment>
<evidence type="ECO:0000256" key="1">
    <source>
        <dbReference type="SAM" id="MobiDB-lite"/>
    </source>
</evidence>
<sequence>MEVSTMTKENQANKGKKKNFVTIEERDKALKVDLVDFMQRTGFELKRDSDKWYRSVEHDSLVVNRVKNTWSWNSRGIRNHNIIHYAKEFLHLSYPDAVKMINDGTYHENKQIQPTIRTNKPFVYEEEIKEVADFTKAKNYLVNERKLHPKFVDILHKNDLIAQDNRNNVVFKWWQGGKIVGATLQGTYKNYEKFQKRGTFKLVAENSKENTGWNFTKGQPKNLYVAESPISALSYFELKLGQKQDVHLIEMDGAMGKVATALKFMQDDSKQLNQDIDSVTLVVDNDLAGYEVVNFFKERRFSVLGKDIPIYVDIPELTNDWNDVLKDRQSYASDIQKQPIPIQQWIKDNERLMEQLKENTKSKNIGAVQATPNKEMIQSKTRDEKGSERE</sequence>
<reference evidence="4" key="1">
    <citation type="submission" date="2017-04" db="EMBL/GenBank/DDBJ databases">
        <title>Function of individual gut microbiota members based on whole genome sequencing of pure cultures obtained from chicken caecum.</title>
        <authorList>
            <person name="Medvecky M."/>
            <person name="Cejkova D."/>
            <person name="Polansky O."/>
            <person name="Karasova D."/>
            <person name="Kubasova T."/>
            <person name="Cizek A."/>
            <person name="Rychlik I."/>
        </authorList>
    </citation>
    <scope>NUCLEOTIDE SEQUENCE [LARGE SCALE GENOMIC DNA]</scope>
    <source>
        <strain evidence="4">An144</strain>
    </source>
</reference>
<dbReference type="EMBL" id="NFLC01000061">
    <property type="protein sequence ID" value="OUQ07159.1"/>
    <property type="molecule type" value="Genomic_DNA"/>
</dbReference>
<feature type="compositionally biased region" description="Basic and acidic residues" evidence="1">
    <location>
        <begin position="380"/>
        <end position="390"/>
    </location>
</feature>
<evidence type="ECO:0000259" key="2">
    <source>
        <dbReference type="Pfam" id="PF13154"/>
    </source>
</evidence>
<dbReference type="AlphaFoldDB" id="A0A1Y4QPB7"/>
<dbReference type="Proteomes" id="UP000196074">
    <property type="component" value="Unassembled WGS sequence"/>
</dbReference>
<evidence type="ECO:0000313" key="3">
    <source>
        <dbReference type="EMBL" id="OUQ07159.1"/>
    </source>
</evidence>
<dbReference type="InterPro" id="IPR025054">
    <property type="entry name" value="DUF3991"/>
</dbReference>
<proteinExistence type="predicted"/>
<name>A0A1Y4QPB7_9ENTE</name>
<organism evidence="3 4">
    <name type="scientific">Enterococcus cecorum</name>
    <dbReference type="NCBI Taxonomy" id="44008"/>
    <lineage>
        <taxon>Bacteria</taxon>
        <taxon>Bacillati</taxon>
        <taxon>Bacillota</taxon>
        <taxon>Bacilli</taxon>
        <taxon>Lactobacillales</taxon>
        <taxon>Enterococcaceae</taxon>
        <taxon>Enterococcus</taxon>
    </lineage>
</organism>
<feature type="domain" description="DUF3991" evidence="2">
    <location>
        <begin position="139"/>
        <end position="196"/>
    </location>
</feature>
<feature type="region of interest" description="Disordered" evidence="1">
    <location>
        <begin position="358"/>
        <end position="390"/>
    </location>
</feature>
<evidence type="ECO:0000313" key="4">
    <source>
        <dbReference type="Proteomes" id="UP000196074"/>
    </source>
</evidence>
<dbReference type="Pfam" id="PF13154">
    <property type="entry name" value="DUF3991"/>
    <property type="match status" value="1"/>
</dbReference>
<accession>A0A1Y4QPB7</accession>
<feature type="compositionally biased region" description="Polar residues" evidence="1">
    <location>
        <begin position="370"/>
        <end position="379"/>
    </location>
</feature>
<dbReference type="Gene3D" id="3.40.1360.10">
    <property type="match status" value="1"/>
</dbReference>